<dbReference type="EMBL" id="JACHEN010000031">
    <property type="protein sequence ID" value="MBB6218010.1"/>
    <property type="molecule type" value="Genomic_DNA"/>
</dbReference>
<dbReference type="AlphaFoldDB" id="A0A841L1G6"/>
<dbReference type="RefSeq" id="WP_184312508.1">
    <property type="nucleotide sequence ID" value="NZ_JACHEN010000031.1"/>
</dbReference>
<evidence type="ECO:0000313" key="2">
    <source>
        <dbReference type="EMBL" id="MBB6218010.1"/>
    </source>
</evidence>
<keyword evidence="1" id="KW-1133">Transmembrane helix</keyword>
<proteinExistence type="predicted"/>
<feature type="transmembrane region" description="Helical" evidence="1">
    <location>
        <begin position="48"/>
        <end position="68"/>
    </location>
</feature>
<name>A0A841L1G6_9FIRM</name>
<keyword evidence="3" id="KW-1185">Reference proteome</keyword>
<evidence type="ECO:0000256" key="1">
    <source>
        <dbReference type="SAM" id="Phobius"/>
    </source>
</evidence>
<feature type="transmembrane region" description="Helical" evidence="1">
    <location>
        <begin position="23"/>
        <end position="42"/>
    </location>
</feature>
<protein>
    <submittedName>
        <fullName evidence="2">Uncharacterized protein</fullName>
    </submittedName>
</protein>
<keyword evidence="1" id="KW-0812">Transmembrane</keyword>
<gene>
    <name evidence="2" type="ORF">HNQ80_004147</name>
</gene>
<reference evidence="2 3" key="1">
    <citation type="submission" date="2020-08" db="EMBL/GenBank/DDBJ databases">
        <title>Genomic Encyclopedia of Type Strains, Phase IV (KMG-IV): sequencing the most valuable type-strain genomes for metagenomic binning, comparative biology and taxonomic classification.</title>
        <authorList>
            <person name="Goeker M."/>
        </authorList>
    </citation>
    <scope>NUCLEOTIDE SEQUENCE [LARGE SCALE GENOMIC DNA]</scope>
    <source>
        <strain evidence="2 3">DSM 103526</strain>
    </source>
</reference>
<keyword evidence="1" id="KW-0472">Membrane</keyword>
<comment type="caution">
    <text evidence="2">The sequence shown here is derived from an EMBL/GenBank/DDBJ whole genome shotgun (WGS) entry which is preliminary data.</text>
</comment>
<evidence type="ECO:0000313" key="3">
    <source>
        <dbReference type="Proteomes" id="UP000579281"/>
    </source>
</evidence>
<organism evidence="2 3">
    <name type="scientific">Anaerosolibacter carboniphilus</name>
    <dbReference type="NCBI Taxonomy" id="1417629"/>
    <lineage>
        <taxon>Bacteria</taxon>
        <taxon>Bacillati</taxon>
        <taxon>Bacillota</taxon>
        <taxon>Clostridia</taxon>
        <taxon>Peptostreptococcales</taxon>
        <taxon>Thermotaleaceae</taxon>
        <taxon>Anaerosolibacter</taxon>
    </lineage>
</organism>
<dbReference type="Proteomes" id="UP000579281">
    <property type="component" value="Unassembled WGS sequence"/>
</dbReference>
<sequence>MTEDMKDEKEKVYTASKEHIKKAVFKSLAIAAAYSVFMLLIGRSTFTFLSIFVGIILGAIFLFTVNAISKNKVFVANEYIAFKPIYTNEMDTYNWHRVTSVAIGNVEDNRGRVPVTIYGVQMVYFRDTLDDEKVATSIAFALDHFVDYDLLIDDIKQICITRGISVQDGR</sequence>
<accession>A0A841L1G6</accession>